<dbReference type="KEGG" id="ruv:EC9_35940"/>
<evidence type="ECO:0000256" key="2">
    <source>
        <dbReference type="RuleBase" id="RU363072"/>
    </source>
</evidence>
<dbReference type="InterPro" id="IPR007049">
    <property type="entry name" value="Carb-sel_porin_OprB"/>
</dbReference>
<proteinExistence type="inferred from homology"/>
<keyword evidence="2" id="KW-0732">Signal</keyword>
<gene>
    <name evidence="3" type="primary">oprB_1</name>
    <name evidence="3" type="ORF">EC9_35940</name>
</gene>
<dbReference type="GO" id="GO:0015288">
    <property type="term" value="F:porin activity"/>
    <property type="evidence" value="ECO:0007669"/>
    <property type="project" value="InterPro"/>
</dbReference>
<keyword evidence="4" id="KW-1185">Reference proteome</keyword>
<evidence type="ECO:0000256" key="1">
    <source>
        <dbReference type="ARBA" id="ARBA00008769"/>
    </source>
</evidence>
<comment type="similarity">
    <text evidence="1 2">Belongs to the OprB family.</text>
</comment>
<feature type="chain" id="PRO_5022268726" evidence="2">
    <location>
        <begin position="31"/>
        <end position="459"/>
    </location>
</feature>
<dbReference type="OrthoDB" id="177316at2"/>
<dbReference type="GO" id="GO:0008643">
    <property type="term" value="P:carbohydrate transport"/>
    <property type="evidence" value="ECO:0007669"/>
    <property type="project" value="InterPro"/>
</dbReference>
<name>A0A517M3F2_9BACT</name>
<dbReference type="Gene3D" id="2.40.160.180">
    <property type="entry name" value="Carbohydrate-selective porin OprB"/>
    <property type="match status" value="1"/>
</dbReference>
<evidence type="ECO:0000313" key="4">
    <source>
        <dbReference type="Proteomes" id="UP000319557"/>
    </source>
</evidence>
<feature type="signal peptide" evidence="2">
    <location>
        <begin position="1"/>
        <end position="30"/>
    </location>
</feature>
<dbReference type="Proteomes" id="UP000319557">
    <property type="component" value="Chromosome"/>
</dbReference>
<protein>
    <submittedName>
        <fullName evidence="3">Porin B</fullName>
    </submittedName>
</protein>
<dbReference type="InterPro" id="IPR038673">
    <property type="entry name" value="OprB_sf"/>
</dbReference>
<sequence length="459" mass="48991" precursor="true">MFGLKSNHVVFSIGSLALLLAGSMLPGSHAAAVDFGSCDCCAVDSCDTCGDLSCDAMSASDTGCGCLSCQGLQSCSMCQSLDRIRKSFADCGITMENNVTQFYMGTPSGGLNSDFEYARHGDYVMNFDFGKMGVQEGLFLKLRAEHRTGDSVSRNTGAIMPATIEADLPVPDSDHVYLTNVLLTQALSESFIVFAGKMDTLDGDANAFAHGRGIRQFSNMAFVSSSLALRTVPYSTLGAGFAFLHEGSPLLSFLVINPTDTANTSGFSELFRDGVTLSSELRVPTNFFGLPGHQLIGGTWSSRDYVELGQDPRVILPNIPIARESGSWSAYWNCDQYLVSDSRNPSRGWGYFARAGVADRDTNPLGYFLSAGLGGSSPLACREHDSFGVGYYYAGTSDKIGALLEAVEGPIGDGQGVELFYNVAVTRAITFTPDFQVLKPARESIDTAVVAGARMNIAF</sequence>
<dbReference type="Pfam" id="PF04966">
    <property type="entry name" value="OprB"/>
    <property type="match status" value="1"/>
</dbReference>
<dbReference type="AlphaFoldDB" id="A0A517M3F2"/>
<evidence type="ECO:0000313" key="3">
    <source>
        <dbReference type="EMBL" id="QDS89395.1"/>
    </source>
</evidence>
<dbReference type="GO" id="GO:0016020">
    <property type="term" value="C:membrane"/>
    <property type="evidence" value="ECO:0007669"/>
    <property type="project" value="InterPro"/>
</dbReference>
<reference evidence="3 4" key="1">
    <citation type="submission" date="2019-02" db="EMBL/GenBank/DDBJ databases">
        <title>Deep-cultivation of Planctomycetes and their phenomic and genomic characterization uncovers novel biology.</title>
        <authorList>
            <person name="Wiegand S."/>
            <person name="Jogler M."/>
            <person name="Boedeker C."/>
            <person name="Pinto D."/>
            <person name="Vollmers J."/>
            <person name="Rivas-Marin E."/>
            <person name="Kohn T."/>
            <person name="Peeters S.H."/>
            <person name="Heuer A."/>
            <person name="Rast P."/>
            <person name="Oberbeckmann S."/>
            <person name="Bunk B."/>
            <person name="Jeske O."/>
            <person name="Meyerdierks A."/>
            <person name="Storesund J.E."/>
            <person name="Kallscheuer N."/>
            <person name="Luecker S."/>
            <person name="Lage O.M."/>
            <person name="Pohl T."/>
            <person name="Merkel B.J."/>
            <person name="Hornburger P."/>
            <person name="Mueller R.-W."/>
            <person name="Bruemmer F."/>
            <person name="Labrenz M."/>
            <person name="Spormann A.M."/>
            <person name="Op den Camp H."/>
            <person name="Overmann J."/>
            <person name="Amann R."/>
            <person name="Jetten M.S.M."/>
            <person name="Mascher T."/>
            <person name="Medema M.H."/>
            <person name="Devos D.P."/>
            <person name="Kaster A.-K."/>
            <person name="Ovreas L."/>
            <person name="Rohde M."/>
            <person name="Galperin M.Y."/>
            <person name="Jogler C."/>
        </authorList>
    </citation>
    <scope>NUCLEOTIDE SEQUENCE [LARGE SCALE GENOMIC DNA]</scope>
    <source>
        <strain evidence="3 4">EC9</strain>
    </source>
</reference>
<organism evidence="3 4">
    <name type="scientific">Rosistilla ulvae</name>
    <dbReference type="NCBI Taxonomy" id="1930277"/>
    <lineage>
        <taxon>Bacteria</taxon>
        <taxon>Pseudomonadati</taxon>
        <taxon>Planctomycetota</taxon>
        <taxon>Planctomycetia</taxon>
        <taxon>Pirellulales</taxon>
        <taxon>Pirellulaceae</taxon>
        <taxon>Rosistilla</taxon>
    </lineage>
</organism>
<accession>A0A517M3F2</accession>
<dbReference type="PANTHER" id="PTHR37944:SF1">
    <property type="entry name" value="PORIN B"/>
    <property type="match status" value="1"/>
</dbReference>
<dbReference type="PANTHER" id="PTHR37944">
    <property type="entry name" value="PORIN B"/>
    <property type="match status" value="1"/>
</dbReference>
<dbReference type="InterPro" id="IPR052932">
    <property type="entry name" value="OprB_Porin"/>
</dbReference>
<dbReference type="EMBL" id="CP036261">
    <property type="protein sequence ID" value="QDS89395.1"/>
    <property type="molecule type" value="Genomic_DNA"/>
</dbReference>